<proteinExistence type="predicted"/>
<protein>
    <submittedName>
        <fullName evidence="2">Uncharacterized protein</fullName>
    </submittedName>
</protein>
<keyword evidence="3" id="KW-1185">Reference proteome</keyword>
<dbReference type="AlphaFoldDB" id="A0A9X2WKU5"/>
<evidence type="ECO:0000256" key="1">
    <source>
        <dbReference type="SAM" id="Phobius"/>
    </source>
</evidence>
<keyword evidence="1" id="KW-0472">Membrane</keyword>
<organism evidence="2 3">
    <name type="scientific">Shewanella holmiensis</name>
    <dbReference type="NCBI Taxonomy" id="2952222"/>
    <lineage>
        <taxon>Bacteria</taxon>
        <taxon>Pseudomonadati</taxon>
        <taxon>Pseudomonadota</taxon>
        <taxon>Gammaproteobacteria</taxon>
        <taxon>Alteromonadales</taxon>
        <taxon>Shewanellaceae</taxon>
        <taxon>Shewanella</taxon>
    </lineage>
</organism>
<keyword evidence="1" id="KW-1133">Transmembrane helix</keyword>
<keyword evidence="1" id="KW-0812">Transmembrane</keyword>
<feature type="transmembrane region" description="Helical" evidence="1">
    <location>
        <begin position="12"/>
        <end position="30"/>
    </location>
</feature>
<sequence length="108" mass="12262">MGLPRWNLSNKAERIFRITVLTIVGLILIYEKIYGSSSTQYAAMYLCVFSLVGTFLSNAVQKRYFTSVMEYAQVFRLVALLMMLCFLIIWIYITLESTSQAALVAGIV</sequence>
<dbReference type="Proteomes" id="UP001155546">
    <property type="component" value="Unassembled WGS sequence"/>
</dbReference>
<gene>
    <name evidence="2" type="ORF">NE535_04400</name>
</gene>
<feature type="transmembrane region" description="Helical" evidence="1">
    <location>
        <begin position="73"/>
        <end position="93"/>
    </location>
</feature>
<name>A0A9X2WKU5_9GAMM</name>
<feature type="transmembrane region" description="Helical" evidence="1">
    <location>
        <begin position="42"/>
        <end position="61"/>
    </location>
</feature>
<dbReference type="EMBL" id="JAMTCD010000004">
    <property type="protein sequence ID" value="MCT7941035.1"/>
    <property type="molecule type" value="Genomic_DNA"/>
</dbReference>
<accession>A0A9X2WKU5</accession>
<evidence type="ECO:0000313" key="3">
    <source>
        <dbReference type="Proteomes" id="UP001155546"/>
    </source>
</evidence>
<dbReference type="RefSeq" id="WP_261297467.1">
    <property type="nucleotide sequence ID" value="NZ_JAMTCD010000004.1"/>
</dbReference>
<evidence type="ECO:0000313" key="2">
    <source>
        <dbReference type="EMBL" id="MCT7941035.1"/>
    </source>
</evidence>
<reference evidence="2" key="1">
    <citation type="journal article" date="2023" name="Int. J. Syst. Evol. Microbiol.">
        <title>&lt;i&gt;Shewanella septentrionalis&lt;/i&gt; sp. nov. and &lt;i&gt;Shewanella holmiensis&lt;/i&gt; sp. nov., isolated from Baltic Sea water and sediments.</title>
        <authorList>
            <person name="Martin-Rodriguez A.J."/>
            <person name="Thorell K."/>
            <person name="Joffre E."/>
            <person name="Jensie-Markopoulos S."/>
            <person name="Moore E.R.B."/>
            <person name="Sjoling A."/>
        </authorList>
    </citation>
    <scope>NUCLEOTIDE SEQUENCE</scope>
    <source>
        <strain evidence="2">SP1S2-7</strain>
    </source>
</reference>
<comment type="caution">
    <text evidence="2">The sequence shown here is derived from an EMBL/GenBank/DDBJ whole genome shotgun (WGS) entry which is preliminary data.</text>
</comment>